<accession>A0ABW5KL04</accession>
<name>A0ABW5KL04_9SPHI</name>
<keyword evidence="2" id="KW-1185">Reference proteome</keyword>
<reference evidence="2" key="1">
    <citation type="journal article" date="2019" name="Int. J. Syst. Evol. Microbiol.">
        <title>The Global Catalogue of Microorganisms (GCM) 10K type strain sequencing project: providing services to taxonomists for standard genome sequencing and annotation.</title>
        <authorList>
            <consortium name="The Broad Institute Genomics Platform"/>
            <consortium name="The Broad Institute Genome Sequencing Center for Infectious Disease"/>
            <person name="Wu L."/>
            <person name="Ma J."/>
        </authorList>
    </citation>
    <scope>NUCLEOTIDE SEQUENCE [LARGE SCALE GENOMIC DNA]</scope>
    <source>
        <strain evidence="2">KCTC 42662</strain>
    </source>
</reference>
<dbReference type="Proteomes" id="UP001597545">
    <property type="component" value="Unassembled WGS sequence"/>
</dbReference>
<comment type="caution">
    <text evidence="1">The sequence shown here is derived from an EMBL/GenBank/DDBJ whole genome shotgun (WGS) entry which is preliminary data.</text>
</comment>
<dbReference type="RefSeq" id="WP_380903893.1">
    <property type="nucleotide sequence ID" value="NZ_JBHUEG010000001.1"/>
</dbReference>
<proteinExistence type="predicted"/>
<protein>
    <submittedName>
        <fullName evidence="1">Uncharacterized protein</fullName>
    </submittedName>
</protein>
<gene>
    <name evidence="1" type="ORF">ACFSR5_11600</name>
</gene>
<sequence>MGAFQVSSTPFKAYLTSRNNGIKAMYPTCTTPHIILARTLRQLFGDSSSRLRNGVDARSALLRQGFDRASTRVRVQAEFLPDSGRRPIDAFSRLSRSCLEVVSQLNAS</sequence>
<organism evidence="1 2">
    <name type="scientific">Sphingobacterium suaedae</name>
    <dbReference type="NCBI Taxonomy" id="1686402"/>
    <lineage>
        <taxon>Bacteria</taxon>
        <taxon>Pseudomonadati</taxon>
        <taxon>Bacteroidota</taxon>
        <taxon>Sphingobacteriia</taxon>
        <taxon>Sphingobacteriales</taxon>
        <taxon>Sphingobacteriaceae</taxon>
        <taxon>Sphingobacterium</taxon>
    </lineage>
</organism>
<evidence type="ECO:0000313" key="2">
    <source>
        <dbReference type="Proteomes" id="UP001597545"/>
    </source>
</evidence>
<evidence type="ECO:0000313" key="1">
    <source>
        <dbReference type="EMBL" id="MFD2548286.1"/>
    </source>
</evidence>
<dbReference type="EMBL" id="JBHULR010000004">
    <property type="protein sequence ID" value="MFD2548286.1"/>
    <property type="molecule type" value="Genomic_DNA"/>
</dbReference>